<dbReference type="Proteomes" id="UP001203761">
    <property type="component" value="Unassembled WGS sequence"/>
</dbReference>
<keyword evidence="2" id="KW-1133">Transmembrane helix</keyword>
<feature type="transmembrane region" description="Helical" evidence="2">
    <location>
        <begin position="36"/>
        <end position="54"/>
    </location>
</feature>
<feature type="region of interest" description="Disordered" evidence="1">
    <location>
        <begin position="153"/>
        <end position="198"/>
    </location>
</feature>
<name>A0ABT0QYY8_9MICO</name>
<reference evidence="3" key="1">
    <citation type="submission" date="2022-02" db="EMBL/GenBank/DDBJ databases">
        <authorList>
            <person name="Lee M."/>
            <person name="Kim S.-J."/>
            <person name="Jung M.-Y."/>
        </authorList>
    </citation>
    <scope>NUCLEOTIDE SEQUENCE</scope>
    <source>
        <strain evidence="3">JHP9</strain>
    </source>
</reference>
<evidence type="ECO:0008006" key="5">
    <source>
        <dbReference type="Google" id="ProtNLM"/>
    </source>
</evidence>
<protein>
    <recommendedName>
        <fullName evidence="5">ABC transporter permease</fullName>
    </recommendedName>
</protein>
<keyword evidence="4" id="KW-1185">Reference proteome</keyword>
<organism evidence="3 4">
    <name type="scientific">Brachybacterium equifaecis</name>
    <dbReference type="NCBI Taxonomy" id="2910770"/>
    <lineage>
        <taxon>Bacteria</taxon>
        <taxon>Bacillati</taxon>
        <taxon>Actinomycetota</taxon>
        <taxon>Actinomycetes</taxon>
        <taxon>Micrococcales</taxon>
        <taxon>Dermabacteraceae</taxon>
        <taxon>Brachybacterium</taxon>
    </lineage>
</organism>
<dbReference type="EMBL" id="JAKNCJ010000001">
    <property type="protein sequence ID" value="MCL6422239.1"/>
    <property type="molecule type" value="Genomic_DNA"/>
</dbReference>
<keyword evidence="2" id="KW-0812">Transmembrane</keyword>
<evidence type="ECO:0000256" key="2">
    <source>
        <dbReference type="SAM" id="Phobius"/>
    </source>
</evidence>
<dbReference type="RefSeq" id="WP_249736393.1">
    <property type="nucleotide sequence ID" value="NZ_JAKNCJ010000001.1"/>
</dbReference>
<evidence type="ECO:0000256" key="1">
    <source>
        <dbReference type="SAM" id="MobiDB-lite"/>
    </source>
</evidence>
<evidence type="ECO:0000313" key="3">
    <source>
        <dbReference type="EMBL" id="MCL6422239.1"/>
    </source>
</evidence>
<gene>
    <name evidence="3" type="ORF">Bequi_02340</name>
</gene>
<comment type="caution">
    <text evidence="3">The sequence shown here is derived from an EMBL/GenBank/DDBJ whole genome shotgun (WGS) entry which is preliminary data.</text>
</comment>
<sequence>MSRAAPSPVGTAEASGRRRLLAPLAQSFLRRNRTGLILLGPALLLALGTAAMQYQSVYLPTTMSAPHTAEADGWSRLDVQIAPSGVPVHRVVAARIAAKEDLGPVQDVSQPGTHIVRLEVAFEAPSASPLVSCSWRILGTDGDRYTPLAVGEEGGGEGEGAAFDQGSCVPAATPGPSYGFGDDAPVEDPSAAGPRPPTWTRVALVSVPDGVDVDSVQIGWEPPDYLELPAPGA</sequence>
<evidence type="ECO:0000313" key="4">
    <source>
        <dbReference type="Proteomes" id="UP001203761"/>
    </source>
</evidence>
<accession>A0ABT0QYY8</accession>
<keyword evidence="2" id="KW-0472">Membrane</keyword>
<proteinExistence type="predicted"/>